<dbReference type="RefSeq" id="WP_104828538.1">
    <property type="nucleotide sequence ID" value="NZ_PJCH01000003.1"/>
</dbReference>
<comment type="caution">
    <text evidence="1">The sequence shown here is derived from an EMBL/GenBank/DDBJ whole genome shotgun (WGS) entry which is preliminary data.</text>
</comment>
<organism evidence="1 2">
    <name type="scientific">Hyphococcus luteus</name>
    <dbReference type="NCBI Taxonomy" id="2058213"/>
    <lineage>
        <taxon>Bacteria</taxon>
        <taxon>Pseudomonadati</taxon>
        <taxon>Pseudomonadota</taxon>
        <taxon>Alphaproteobacteria</taxon>
        <taxon>Parvularculales</taxon>
        <taxon>Parvularculaceae</taxon>
        <taxon>Hyphococcus</taxon>
    </lineage>
</organism>
<keyword evidence="2" id="KW-1185">Reference proteome</keyword>
<dbReference type="OrthoDB" id="9812066at2"/>
<reference evidence="1 2" key="1">
    <citation type="submission" date="2017-12" db="EMBL/GenBank/DDBJ databases">
        <authorList>
            <person name="Hurst M.R.H."/>
        </authorList>
    </citation>
    <scope>NUCLEOTIDE SEQUENCE [LARGE SCALE GENOMIC DNA]</scope>
    <source>
        <strain evidence="1 2">SY-3-19</strain>
    </source>
</reference>
<dbReference type="Pfam" id="PF06296">
    <property type="entry name" value="RelE"/>
    <property type="match status" value="1"/>
</dbReference>
<accession>A0A2S7K8U0</accession>
<dbReference type="Proteomes" id="UP000239504">
    <property type="component" value="Unassembled WGS sequence"/>
</dbReference>
<proteinExistence type="predicted"/>
<protein>
    <submittedName>
        <fullName evidence="1">Addiction module toxin RelE</fullName>
    </submittedName>
</protein>
<evidence type="ECO:0000313" key="2">
    <source>
        <dbReference type="Proteomes" id="UP000239504"/>
    </source>
</evidence>
<dbReference type="InterPro" id="IPR009387">
    <property type="entry name" value="HigB-2"/>
</dbReference>
<name>A0A2S7K8U0_9PROT</name>
<dbReference type="EMBL" id="PJCH01000003">
    <property type="protein sequence ID" value="PQA88901.1"/>
    <property type="molecule type" value="Genomic_DNA"/>
</dbReference>
<sequence length="117" mass="13132">MIRHHTVVETEEFAADARHLKISEEEVTRIITEVSLNPDGGDVIANSGGLRKVRIAGRGGGKSGGYRILVLYLNQTCPTYLFAILSKGERANFSKAELAELRMLAAETKRYWKERKR</sequence>
<gene>
    <name evidence="1" type="ORF">CW354_02785</name>
</gene>
<dbReference type="AlphaFoldDB" id="A0A2S7K8U0"/>
<dbReference type="PIRSF" id="PIRSF039032">
    <property type="entry name" value="HigB-2"/>
    <property type="match status" value="1"/>
</dbReference>
<evidence type="ECO:0000313" key="1">
    <source>
        <dbReference type="EMBL" id="PQA88901.1"/>
    </source>
</evidence>